<dbReference type="KEGG" id="cbd:CBUD_0351"/>
<gene>
    <name evidence="2" type="primary">dotC</name>
    <name evidence="2" type="ordered locus">CBUD_0351</name>
</gene>
<evidence type="ECO:0000256" key="1">
    <source>
        <dbReference type="SAM" id="SignalP"/>
    </source>
</evidence>
<dbReference type="PROSITE" id="PS51257">
    <property type="entry name" value="PROKAR_LIPOPROTEIN"/>
    <property type="match status" value="1"/>
</dbReference>
<accession>A9KDK1</accession>
<proteinExistence type="predicted"/>
<dbReference type="EMBL" id="CP000733">
    <property type="protein sequence ID" value="ABS77398.1"/>
    <property type="molecule type" value="Genomic_DNA"/>
</dbReference>
<evidence type="ECO:0000313" key="3">
    <source>
        <dbReference type="Proteomes" id="UP000008555"/>
    </source>
</evidence>
<feature type="signal peptide" evidence="1">
    <location>
        <begin position="1"/>
        <end position="29"/>
    </location>
</feature>
<sequence>MSRFQLLKTIAIATFTTLLLTGCATRSTADEPPLAAMGYVNLNSLPPGSGQINNIREQALRETATMLGARGALAWRAVHIDAALEKQATYLDHLFDFNQLLLKHNVLPPVIVESQANLNLADDDTIRTADKTYKIVADARFVTAPPTWRSYLWLSYKKPDLPSATLLPKDKSETQVWNFYLKQGWQNGLQQANEIFAANLNRLKRDYLGMVLYRKLLAQGMITSPVVAKADLGVTGDANQIRINDEIMRITAQSALQPDSSHWNPVLTDGASSP</sequence>
<dbReference type="RefSeq" id="WP_011996537.1">
    <property type="nucleotide sequence ID" value="NC_009727.1"/>
</dbReference>
<dbReference type="Proteomes" id="UP000008555">
    <property type="component" value="Chromosome"/>
</dbReference>
<organism evidence="2 3">
    <name type="scientific">Coxiella burnetii (strain Dugway 5J108-111)</name>
    <dbReference type="NCBI Taxonomy" id="434922"/>
    <lineage>
        <taxon>Bacteria</taxon>
        <taxon>Pseudomonadati</taxon>
        <taxon>Pseudomonadota</taxon>
        <taxon>Gammaproteobacteria</taxon>
        <taxon>Legionellales</taxon>
        <taxon>Coxiellaceae</taxon>
        <taxon>Coxiella</taxon>
    </lineage>
</organism>
<keyword evidence="1" id="KW-0732">Signal</keyword>
<dbReference type="AlphaFoldDB" id="A9KDK1"/>
<dbReference type="Pfam" id="PF16932">
    <property type="entry name" value="T4SS_TraI"/>
    <property type="match status" value="1"/>
</dbReference>
<reference evidence="2 3" key="1">
    <citation type="journal article" date="2009" name="Infect. Immun.">
        <title>Comparative genomics reveal extensive transposon-mediated genomic plasticity and diversity among potential effector proteins within the genus Coxiella.</title>
        <authorList>
            <person name="Beare P.A."/>
            <person name="Unsworth N."/>
            <person name="Andoh M."/>
            <person name="Voth D.E."/>
            <person name="Omsland A."/>
            <person name="Gilk S.D."/>
            <person name="Williams K.P."/>
            <person name="Sobral B.W."/>
            <person name="Kupko J.J.III."/>
            <person name="Porcella S.F."/>
            <person name="Samuel J.E."/>
            <person name="Heinzen R.A."/>
        </authorList>
    </citation>
    <scope>NUCLEOTIDE SEQUENCE [LARGE SCALE GENOMIC DNA]</scope>
    <source>
        <strain evidence="2 3">Dugway 5J108-111</strain>
    </source>
</reference>
<evidence type="ECO:0000313" key="2">
    <source>
        <dbReference type="EMBL" id="ABS77398.1"/>
    </source>
</evidence>
<dbReference type="InterPro" id="IPR031618">
    <property type="entry name" value="T4SS_TraI"/>
</dbReference>
<name>A9KDK1_COXBN</name>
<feature type="chain" id="PRO_5002736463" evidence="1">
    <location>
        <begin position="30"/>
        <end position="274"/>
    </location>
</feature>
<dbReference type="HOGENOM" id="CLU_068868_1_0_6"/>
<protein>
    <submittedName>
        <fullName evidence="2">DotC</fullName>
    </submittedName>
</protein>